<proteinExistence type="predicted"/>
<gene>
    <name evidence="2" type="ORF">FWILDA_LOCUS13225</name>
</gene>
<dbReference type="Proteomes" id="UP001153678">
    <property type="component" value="Unassembled WGS sequence"/>
</dbReference>
<name>A0A9W4SY15_9GLOM</name>
<dbReference type="EMBL" id="CAMKVN010004784">
    <property type="protein sequence ID" value="CAI2187724.1"/>
    <property type="molecule type" value="Genomic_DNA"/>
</dbReference>
<dbReference type="AlphaFoldDB" id="A0A9W4SY15"/>
<feature type="compositionally biased region" description="Basic and acidic residues" evidence="1">
    <location>
        <begin position="63"/>
        <end position="74"/>
    </location>
</feature>
<feature type="region of interest" description="Disordered" evidence="1">
    <location>
        <begin position="39"/>
        <end position="85"/>
    </location>
</feature>
<keyword evidence="3" id="KW-1185">Reference proteome</keyword>
<evidence type="ECO:0000313" key="3">
    <source>
        <dbReference type="Proteomes" id="UP001153678"/>
    </source>
</evidence>
<organism evidence="2 3">
    <name type="scientific">Funneliformis geosporum</name>
    <dbReference type="NCBI Taxonomy" id="1117311"/>
    <lineage>
        <taxon>Eukaryota</taxon>
        <taxon>Fungi</taxon>
        <taxon>Fungi incertae sedis</taxon>
        <taxon>Mucoromycota</taxon>
        <taxon>Glomeromycotina</taxon>
        <taxon>Glomeromycetes</taxon>
        <taxon>Glomerales</taxon>
        <taxon>Glomeraceae</taxon>
        <taxon>Funneliformis</taxon>
    </lineage>
</organism>
<evidence type="ECO:0000313" key="2">
    <source>
        <dbReference type="EMBL" id="CAI2187724.1"/>
    </source>
</evidence>
<protein>
    <submittedName>
        <fullName evidence="2">2423_t:CDS:1</fullName>
    </submittedName>
</protein>
<evidence type="ECO:0000256" key="1">
    <source>
        <dbReference type="SAM" id="MobiDB-lite"/>
    </source>
</evidence>
<sequence>MEEFLSFGMKSKRLSKFTNELKNELEQFEEKLKQSRNQLEYDNTDYDNSVKKSSPPLIPNFKRLNEGTENRSCNDEDCNGGFDSN</sequence>
<reference evidence="2" key="1">
    <citation type="submission" date="2022-08" db="EMBL/GenBank/DDBJ databases">
        <authorList>
            <person name="Kallberg Y."/>
            <person name="Tangrot J."/>
            <person name="Rosling A."/>
        </authorList>
    </citation>
    <scope>NUCLEOTIDE SEQUENCE</scope>
    <source>
        <strain evidence="2">Wild A</strain>
    </source>
</reference>
<comment type="caution">
    <text evidence="2">The sequence shown here is derived from an EMBL/GenBank/DDBJ whole genome shotgun (WGS) entry which is preliminary data.</text>
</comment>
<accession>A0A9W4SY15</accession>
<dbReference type="OrthoDB" id="10377341at2759"/>